<evidence type="ECO:0000313" key="8">
    <source>
        <dbReference type="Proteomes" id="UP000000437"/>
    </source>
</evidence>
<keyword evidence="6" id="KW-0862">Zinc</keyword>
<proteinExistence type="inferred from homology"/>
<organism evidence="8 9">
    <name type="scientific">Danio rerio</name>
    <name type="common">Zebrafish</name>
    <name type="synonym">Brachydanio rerio</name>
    <dbReference type="NCBI Taxonomy" id="7955"/>
    <lineage>
        <taxon>Eukaryota</taxon>
        <taxon>Metazoa</taxon>
        <taxon>Chordata</taxon>
        <taxon>Craniata</taxon>
        <taxon>Vertebrata</taxon>
        <taxon>Euteleostomi</taxon>
        <taxon>Actinopterygii</taxon>
        <taxon>Neopterygii</taxon>
        <taxon>Teleostei</taxon>
        <taxon>Ostariophysi</taxon>
        <taxon>Cypriniformes</taxon>
        <taxon>Danionidae</taxon>
        <taxon>Danioninae</taxon>
        <taxon>Danio</taxon>
    </lineage>
</organism>
<dbReference type="RefSeq" id="XP_068077985.2">
    <property type="nucleotide sequence ID" value="XM_068221884.2"/>
</dbReference>
<dbReference type="PANTHER" id="PTHR23292:SF48">
    <property type="entry name" value="LIPOPOLYSACCHARIDE-INDUCED TUMOR NECROSIS FACTOR-ALPHA FACTOR HOMOLOG-RELATED"/>
    <property type="match status" value="1"/>
</dbReference>
<keyword evidence="5" id="KW-0479">Metal-binding</keyword>
<keyword evidence="8" id="KW-1185">Reference proteome</keyword>
<dbReference type="Pfam" id="PF10601">
    <property type="entry name" value="zf-LITAF-like"/>
    <property type="match status" value="1"/>
</dbReference>
<evidence type="ECO:0000256" key="3">
    <source>
        <dbReference type="ARBA" id="ARBA00004630"/>
    </source>
</evidence>
<evidence type="ECO:0000256" key="4">
    <source>
        <dbReference type="ARBA" id="ARBA00005975"/>
    </source>
</evidence>
<dbReference type="AGR" id="ZFIN:ZDB-GENE-090313-77"/>
<dbReference type="Proteomes" id="UP000000437">
    <property type="component" value="Chromosome 1"/>
</dbReference>
<dbReference type="GO" id="GO:0005765">
    <property type="term" value="C:lysosomal membrane"/>
    <property type="evidence" value="ECO:0007669"/>
    <property type="project" value="UniProtKB-SubCell"/>
</dbReference>
<evidence type="ECO:0000256" key="6">
    <source>
        <dbReference type="ARBA" id="ARBA00022833"/>
    </source>
</evidence>
<dbReference type="GO" id="GO:0046872">
    <property type="term" value="F:metal ion binding"/>
    <property type="evidence" value="ECO:0007669"/>
    <property type="project" value="UniProtKB-KW"/>
</dbReference>
<evidence type="ECO:0000256" key="5">
    <source>
        <dbReference type="ARBA" id="ARBA00022723"/>
    </source>
</evidence>
<evidence type="ECO:0000256" key="7">
    <source>
        <dbReference type="ARBA" id="ARBA00023136"/>
    </source>
</evidence>
<dbReference type="ZFIN" id="ZDB-GENE-090313-77">
    <property type="gene designation" value="si:ch211-202h22.7"/>
</dbReference>
<name>A0AB32TQ94_DANRE</name>
<gene>
    <name evidence="9 10" type="primary">si:ch211-202h22.7</name>
</gene>
<accession>A0AB32TQ94</accession>
<keyword evidence="7" id="KW-0472">Membrane</keyword>
<comment type="similarity">
    <text evidence="4">Belongs to the CDIP1/LITAF family.</text>
</comment>
<sequence>MEKGMSPPPYPGPPLVQNNITYQQPPVTYQPQAVPMAAVYNPMTQQSVMSTVTQSSSMGQMAPVYPGVVSPGMSTSTVTQTMQSTAMPGIAPMAVYNPQPAVMSSSVIQTVQTAAPPPAQTTVVLMPSRLGECPGQMRCPHCQQQVVTETTYVNGLLVWGICIGLGIFGIWPCCLIPFCVDSCKDVQHRCPGCKSLVYVYKRS</sequence>
<protein>
    <submittedName>
        <fullName evidence="9">LOW QUALITY PROTEIN: uncharacterized protein si:ch211-202h22.7</fullName>
    </submittedName>
</protein>
<evidence type="ECO:0000313" key="9">
    <source>
        <dbReference type="RefSeq" id="XP_068077985.2"/>
    </source>
</evidence>
<dbReference type="GO" id="GO:0031902">
    <property type="term" value="C:late endosome membrane"/>
    <property type="evidence" value="ECO:0007669"/>
    <property type="project" value="UniProtKB-SubCell"/>
</dbReference>
<dbReference type="InterPro" id="IPR037519">
    <property type="entry name" value="LITAF_fam"/>
</dbReference>
<dbReference type="AlphaFoldDB" id="A0AB32TQ94"/>
<dbReference type="InterPro" id="IPR006629">
    <property type="entry name" value="LITAF"/>
</dbReference>
<evidence type="ECO:0000256" key="2">
    <source>
        <dbReference type="ARBA" id="ARBA00004414"/>
    </source>
</evidence>
<evidence type="ECO:0000313" key="10">
    <source>
        <dbReference type="ZFIN" id="ZDB-GENE-090313-77"/>
    </source>
</evidence>
<reference evidence="9" key="1">
    <citation type="submission" date="2025-08" db="UniProtKB">
        <authorList>
            <consortium name="RefSeq"/>
        </authorList>
    </citation>
    <scope>IDENTIFICATION</scope>
    <source>
        <strain evidence="9">Tuebingen</strain>
        <tissue evidence="9">Fibroblasts and whole tissue</tissue>
    </source>
</reference>
<dbReference type="PROSITE" id="PS51837">
    <property type="entry name" value="LITAF"/>
    <property type="match status" value="1"/>
</dbReference>
<dbReference type="PANTHER" id="PTHR23292">
    <property type="entry name" value="LIPOPOLYSACCHARIDE-INDUCED TUMOR NECROSIS FACTOR-ALPHA FACTOR"/>
    <property type="match status" value="1"/>
</dbReference>
<dbReference type="KEGG" id="dre:100535203"/>
<comment type="subcellular location">
    <subcellularLocation>
        <location evidence="1">Endosome membrane</location>
        <topology evidence="1">Peripheral membrane protein</topology>
        <orientation evidence="1">Cytoplasmic side</orientation>
    </subcellularLocation>
    <subcellularLocation>
        <location evidence="2">Late endosome membrane</location>
    </subcellularLocation>
    <subcellularLocation>
        <location evidence="3">Lysosome membrane</location>
        <topology evidence="3">Peripheral membrane protein</topology>
        <orientation evidence="3">Cytoplasmic side</orientation>
    </subcellularLocation>
</comment>
<evidence type="ECO:0000256" key="1">
    <source>
        <dbReference type="ARBA" id="ARBA00004125"/>
    </source>
</evidence>
<dbReference type="SMART" id="SM00714">
    <property type="entry name" value="LITAF"/>
    <property type="match status" value="1"/>
</dbReference>